<dbReference type="AlphaFoldDB" id="A0A3Q3R7E9"/>
<dbReference type="InterPro" id="IPR035625">
    <property type="entry name" value="Tfc3-like_eWH"/>
</dbReference>
<dbReference type="PANTHER" id="PTHR15180">
    <property type="entry name" value="GENERAL TRANSCRIPTION FACTOR 3C POLYPEPTIDE 1"/>
    <property type="match status" value="1"/>
</dbReference>
<reference evidence="10" key="2">
    <citation type="submission" date="2025-09" db="UniProtKB">
        <authorList>
            <consortium name="Ensembl"/>
        </authorList>
    </citation>
    <scope>IDENTIFICATION</scope>
</reference>
<evidence type="ECO:0000256" key="3">
    <source>
        <dbReference type="ARBA" id="ARBA00023125"/>
    </source>
</evidence>
<dbReference type="GO" id="GO:0003677">
    <property type="term" value="F:DNA binding"/>
    <property type="evidence" value="ECO:0007669"/>
    <property type="project" value="UniProtKB-KW"/>
</dbReference>
<dbReference type="InterPro" id="IPR044210">
    <property type="entry name" value="Tfc3-like"/>
</dbReference>
<evidence type="ECO:0000259" key="9">
    <source>
        <dbReference type="Pfam" id="PF24101"/>
    </source>
</evidence>
<reference evidence="10" key="1">
    <citation type="submission" date="2025-08" db="UniProtKB">
        <authorList>
            <consortium name="Ensembl"/>
        </authorList>
    </citation>
    <scope>IDENTIFICATION</scope>
</reference>
<dbReference type="GO" id="GO:0006384">
    <property type="term" value="P:transcription initiation at RNA polymerase III promoter"/>
    <property type="evidence" value="ECO:0007669"/>
    <property type="project" value="InterPro"/>
</dbReference>
<dbReference type="GO" id="GO:0042791">
    <property type="term" value="P:5S class rRNA transcription by RNA polymerase III"/>
    <property type="evidence" value="ECO:0007669"/>
    <property type="project" value="TreeGrafter"/>
</dbReference>
<evidence type="ECO:0000256" key="4">
    <source>
        <dbReference type="ARBA" id="ARBA00023163"/>
    </source>
</evidence>
<dbReference type="Pfam" id="PF04182">
    <property type="entry name" value="B-block_TFIIIC"/>
    <property type="match status" value="1"/>
</dbReference>
<evidence type="ECO:0000256" key="7">
    <source>
        <dbReference type="SAM" id="Phobius"/>
    </source>
</evidence>
<feature type="transmembrane region" description="Helical" evidence="7">
    <location>
        <begin position="778"/>
        <end position="802"/>
    </location>
</feature>
<protein>
    <submittedName>
        <fullName evidence="10">Uncharacterized protein</fullName>
    </submittedName>
</protein>
<dbReference type="InterPro" id="IPR007309">
    <property type="entry name" value="TFIIIC_Bblock-bd"/>
</dbReference>
<keyword evidence="4" id="KW-0804">Transcription</keyword>
<dbReference type="GO" id="GO:0005634">
    <property type="term" value="C:nucleus"/>
    <property type="evidence" value="ECO:0007669"/>
    <property type="project" value="UniProtKB-SubCell"/>
</dbReference>
<keyword evidence="11" id="KW-1185">Reference proteome</keyword>
<evidence type="ECO:0000259" key="8">
    <source>
        <dbReference type="Pfam" id="PF04182"/>
    </source>
</evidence>
<feature type="domain" description="B-block binding subunit of TFIIIC" evidence="8">
    <location>
        <begin position="46"/>
        <end position="106"/>
    </location>
</feature>
<evidence type="ECO:0000313" key="10">
    <source>
        <dbReference type="Ensembl" id="ENSMALP00000028277.1"/>
    </source>
</evidence>
<accession>A0A3Q3R7E9</accession>
<comment type="subcellular location">
    <subcellularLocation>
        <location evidence="1">Nucleus</location>
    </subcellularLocation>
</comment>
<organism evidence="10 11">
    <name type="scientific">Monopterus albus</name>
    <name type="common">Swamp eel</name>
    <dbReference type="NCBI Taxonomy" id="43700"/>
    <lineage>
        <taxon>Eukaryota</taxon>
        <taxon>Metazoa</taxon>
        <taxon>Chordata</taxon>
        <taxon>Craniata</taxon>
        <taxon>Vertebrata</taxon>
        <taxon>Euteleostomi</taxon>
        <taxon>Actinopterygii</taxon>
        <taxon>Neopterygii</taxon>
        <taxon>Teleostei</taxon>
        <taxon>Neoteleostei</taxon>
        <taxon>Acanthomorphata</taxon>
        <taxon>Anabantaria</taxon>
        <taxon>Synbranchiformes</taxon>
        <taxon>Synbranchidae</taxon>
        <taxon>Monopterus</taxon>
    </lineage>
</organism>
<dbReference type="Ensembl" id="ENSMALT00000028794.1">
    <property type="protein sequence ID" value="ENSMALP00000028277.1"/>
    <property type="gene ID" value="ENSMALG00000019564.1"/>
</dbReference>
<evidence type="ECO:0000256" key="2">
    <source>
        <dbReference type="ARBA" id="ARBA00022553"/>
    </source>
</evidence>
<dbReference type="Pfam" id="PF24101">
    <property type="entry name" value="WHD_GTF3C1"/>
    <property type="match status" value="1"/>
</dbReference>
<dbReference type="PANTHER" id="PTHR15180:SF1">
    <property type="entry name" value="GENERAL TRANSCRIPTION FACTOR 3C POLYPEPTIDE 1"/>
    <property type="match status" value="1"/>
</dbReference>
<evidence type="ECO:0000256" key="6">
    <source>
        <dbReference type="SAM" id="MobiDB-lite"/>
    </source>
</evidence>
<dbReference type="GO" id="GO:0000127">
    <property type="term" value="C:transcription factor TFIIIC complex"/>
    <property type="evidence" value="ECO:0007669"/>
    <property type="project" value="InterPro"/>
</dbReference>
<keyword evidence="7" id="KW-0472">Membrane</keyword>
<keyword evidence="5" id="KW-0539">Nucleus</keyword>
<dbReference type="Proteomes" id="UP000261600">
    <property type="component" value="Unplaced"/>
</dbReference>
<keyword evidence="3" id="KW-0238">DNA-binding</keyword>
<dbReference type="STRING" id="43700.ENSMALP00000028277"/>
<evidence type="ECO:0000256" key="1">
    <source>
        <dbReference type="ARBA" id="ARBA00004123"/>
    </source>
</evidence>
<dbReference type="CDD" id="cd16169">
    <property type="entry name" value="Tau138_eWH"/>
    <property type="match status" value="1"/>
</dbReference>
<feature type="region of interest" description="Disordered" evidence="6">
    <location>
        <begin position="194"/>
        <end position="218"/>
    </location>
</feature>
<keyword evidence="2" id="KW-0597">Phosphoprotein</keyword>
<keyword evidence="7" id="KW-0812">Transmembrane</keyword>
<evidence type="ECO:0000256" key="5">
    <source>
        <dbReference type="ARBA" id="ARBA00023242"/>
    </source>
</evidence>
<dbReference type="InterPro" id="IPR056467">
    <property type="entry name" value="eWH_GTF3C1"/>
</dbReference>
<proteinExistence type="predicted"/>
<sequence length="849" mass="98557">MFNIFPLPSNPRPLRYGRKLVVVASQTLRFRTLIGVESDPDLKLNDGELQSNLHGCSFKTDARKLHYMRMSLVKHGLISMHSHVRRLKSRQQQYSILLLLKRFYINRRSKYDLLMEQASNLLQQTPGQVTPVMNVDERNFRRIFQCMQAAKLVESCQYPLEDLDPSAGPCANKRGNKVLVRCWKLLKPYTRKGIANDDDDDDDEEDDTGAKRRDLPSEGRIMEKDILSQAYNIVLSTGPKGITQSGIRFRMNNDKLESRMLCRRLERDGFVKGFMEDVGRQRTRRYISHKCVSVNEKHFLHFYFNSTSYQMLFQRILFCSCLLAGMWMKVNSLIHLLQAINADKERNHETLRLLRRKNLIIEAVRNLRVIEGLFPLQKMINEAEKQDGVSSKCCRKSILRIINSLSREGLLKIYMTTIIQDGITKKLELVVHPSVQSSDDIVTQVIEQVRFRISSSFSTPLCRYIYLTALYQHSQDQIFFSKPFCFFSVSAFAVPGLGKTLGFQPKMHRLRVVHHFLWYLIYGHPLRHSCVFKRLFSQLYTVIFCLSLIVYAEEESWKKFIPPARVHKELGSSWLMISDLLPCFPLSVFMQVTQINYKVDGLEEYLNDPVKQHYLVGSLPTKMRRQLLYKRKYIYSFHENLQRLVYMGLMQFGPMEKFKEKDQVFVYLRRNATIVDTTNAEPHYWLVTESPDKPFERRQYTFNTAEDVENYWFDLMCVCLNTPLGTHTGSGEVCDDGSIPGDGKGAGGLHSGFFAHLKRNWFWTSHLLACKTVCAQPVWYTVCTCLYIIYTSAISLCVCVYYSTDDIHAIVLHNLIQSTLAMTNSQMKSSRSFQVRPPIILFLCSHSVT</sequence>
<evidence type="ECO:0000313" key="11">
    <source>
        <dbReference type="Proteomes" id="UP000261600"/>
    </source>
</evidence>
<feature type="compositionally biased region" description="Basic and acidic residues" evidence="6">
    <location>
        <begin position="208"/>
        <end position="218"/>
    </location>
</feature>
<name>A0A3Q3R7E9_MONAL</name>
<feature type="compositionally biased region" description="Acidic residues" evidence="6">
    <location>
        <begin position="196"/>
        <end position="207"/>
    </location>
</feature>
<feature type="domain" description="GTF3C1 extended winged-helix" evidence="9">
    <location>
        <begin position="348"/>
        <end position="455"/>
    </location>
</feature>
<keyword evidence="7" id="KW-1133">Transmembrane helix</keyword>